<gene>
    <name evidence="2" type="primary">LOC106777993</name>
</gene>
<evidence type="ECO:0000313" key="1">
    <source>
        <dbReference type="Proteomes" id="UP000087766"/>
    </source>
</evidence>
<evidence type="ECO:0000313" key="2">
    <source>
        <dbReference type="RefSeq" id="XP_022643230.1"/>
    </source>
</evidence>
<dbReference type="GeneID" id="106777993"/>
<dbReference type="InterPro" id="IPR036852">
    <property type="entry name" value="Peptidase_S8/S53_dom_sf"/>
</dbReference>
<accession>A0A3Q0FGN9</accession>
<protein>
    <submittedName>
        <fullName evidence="2">Subtilisin-like protease SBT1.7 isoform X5</fullName>
    </submittedName>
</protein>
<dbReference type="RefSeq" id="XP_022643230.1">
    <property type="nucleotide sequence ID" value="XM_022787509.1"/>
</dbReference>
<proteinExistence type="predicted"/>
<dbReference type="AlphaFoldDB" id="A0A3Q0FGN9"/>
<dbReference type="SUPFAM" id="SSF52743">
    <property type="entry name" value="Subtilisin-like"/>
    <property type="match status" value="1"/>
</dbReference>
<dbReference type="Proteomes" id="UP000087766">
    <property type="component" value="Chromosome 11"/>
</dbReference>
<reference evidence="2" key="2">
    <citation type="submission" date="2025-08" db="UniProtKB">
        <authorList>
            <consortium name="RefSeq"/>
        </authorList>
    </citation>
    <scope>IDENTIFICATION</scope>
    <source>
        <tissue evidence="2">Leaf</tissue>
    </source>
</reference>
<dbReference type="GO" id="GO:0006508">
    <property type="term" value="P:proteolysis"/>
    <property type="evidence" value="ECO:0007669"/>
    <property type="project" value="InterPro"/>
</dbReference>
<sequence>MCCFLWGWTGQTLECSLAKPQADQKSSGAANQQKSAILPTYPPHLGYGMIGGAIGAGYGATGLAQTRRLKDPISQIYSKLERSGLAVLLKAVYPDWSSSAIKSALMTTAYTHDNRVSAS</sequence>
<dbReference type="Gene3D" id="3.40.50.200">
    <property type="entry name" value="Peptidase S8/S53 domain"/>
    <property type="match status" value="1"/>
</dbReference>
<keyword evidence="1" id="KW-1185">Reference proteome</keyword>
<organism evidence="1 2">
    <name type="scientific">Vigna radiata var. radiata</name>
    <name type="common">Mung bean</name>
    <name type="synonym">Phaseolus aureus</name>
    <dbReference type="NCBI Taxonomy" id="3916"/>
    <lineage>
        <taxon>Eukaryota</taxon>
        <taxon>Viridiplantae</taxon>
        <taxon>Streptophyta</taxon>
        <taxon>Embryophyta</taxon>
        <taxon>Tracheophyta</taxon>
        <taxon>Spermatophyta</taxon>
        <taxon>Magnoliopsida</taxon>
        <taxon>eudicotyledons</taxon>
        <taxon>Gunneridae</taxon>
        <taxon>Pentapetalae</taxon>
        <taxon>rosids</taxon>
        <taxon>fabids</taxon>
        <taxon>Fabales</taxon>
        <taxon>Fabaceae</taxon>
        <taxon>Papilionoideae</taxon>
        <taxon>50 kb inversion clade</taxon>
        <taxon>NPAAA clade</taxon>
        <taxon>indigoferoid/millettioid clade</taxon>
        <taxon>Phaseoleae</taxon>
        <taxon>Vigna</taxon>
    </lineage>
</organism>
<name>A0A3Q0FGN9_VIGRR</name>
<dbReference type="GO" id="GO:0004252">
    <property type="term" value="F:serine-type endopeptidase activity"/>
    <property type="evidence" value="ECO:0007669"/>
    <property type="project" value="InterPro"/>
</dbReference>
<reference evidence="1" key="1">
    <citation type="journal article" date="2014" name="Nat. Commun.">
        <title>Genome sequence of mungbean and insights into evolution within Vigna species.</title>
        <authorList>
            <person name="Kang Y.J."/>
            <person name="Kim S.K."/>
            <person name="Kim M.Y."/>
            <person name="Lestari P."/>
            <person name="Kim K.H."/>
            <person name="Ha B.K."/>
            <person name="Jun T.H."/>
            <person name="Hwang W.J."/>
            <person name="Lee T."/>
            <person name="Lee J."/>
            <person name="Shim S."/>
            <person name="Yoon M.Y."/>
            <person name="Jang Y.E."/>
            <person name="Han K.S."/>
            <person name="Taeprayoon P."/>
            <person name="Yoon N."/>
            <person name="Somta P."/>
            <person name="Tanya P."/>
            <person name="Kim K.S."/>
            <person name="Gwag J.G."/>
            <person name="Moon J.K."/>
            <person name="Lee Y.H."/>
            <person name="Park B.S."/>
            <person name="Bombarely A."/>
            <person name="Doyle J.J."/>
            <person name="Jackson S.A."/>
            <person name="Schafleitner R."/>
            <person name="Srinives P."/>
            <person name="Varshney R.K."/>
            <person name="Lee S.H."/>
        </authorList>
    </citation>
    <scope>NUCLEOTIDE SEQUENCE [LARGE SCALE GENOMIC DNA]</scope>
    <source>
        <strain evidence="1">cv. VC1973A</strain>
    </source>
</reference>